<comment type="catalytic activity">
    <reaction evidence="1 13">
        <text>D-ribulose 5-phosphate = D-xylulose 5-phosphate</text>
        <dbReference type="Rhea" id="RHEA:13677"/>
        <dbReference type="ChEBI" id="CHEBI:57737"/>
        <dbReference type="ChEBI" id="CHEBI:58121"/>
        <dbReference type="EC" id="5.1.3.1"/>
    </reaction>
</comment>
<evidence type="ECO:0000256" key="14">
    <source>
        <dbReference type="PIRSR" id="PIRSR001461-1"/>
    </source>
</evidence>
<keyword evidence="12 15" id="KW-0170">Cobalt</keyword>
<keyword evidence="13" id="KW-0119">Carbohydrate metabolism</keyword>
<evidence type="ECO:0000313" key="17">
    <source>
        <dbReference type="EMBL" id="KAK3395675.1"/>
    </source>
</evidence>
<accession>A0AAE0P9B5</accession>
<feature type="binding site" evidence="16">
    <location>
        <position position="204"/>
    </location>
    <ligand>
        <name>substrate</name>
    </ligand>
</feature>
<dbReference type="GO" id="GO:0005975">
    <property type="term" value="P:carbohydrate metabolic process"/>
    <property type="evidence" value="ECO:0007669"/>
    <property type="project" value="InterPro"/>
</dbReference>
<dbReference type="Proteomes" id="UP001281003">
    <property type="component" value="Unassembled WGS sequence"/>
</dbReference>
<evidence type="ECO:0000256" key="12">
    <source>
        <dbReference type="ARBA" id="ARBA00023285"/>
    </source>
</evidence>
<dbReference type="EC" id="5.1.3.1" evidence="8 13"/>
<dbReference type="AlphaFoldDB" id="A0AAE0P9B5"/>
<feature type="active site" description="Proton acceptor" evidence="14">
    <location>
        <position position="37"/>
    </location>
</feature>
<organism evidence="17 18">
    <name type="scientific">Sordaria brevicollis</name>
    <dbReference type="NCBI Taxonomy" id="83679"/>
    <lineage>
        <taxon>Eukaryota</taxon>
        <taxon>Fungi</taxon>
        <taxon>Dikarya</taxon>
        <taxon>Ascomycota</taxon>
        <taxon>Pezizomycotina</taxon>
        <taxon>Sordariomycetes</taxon>
        <taxon>Sordariomycetidae</taxon>
        <taxon>Sordariales</taxon>
        <taxon>Sordariaceae</taxon>
        <taxon>Sordaria</taxon>
    </lineage>
</organism>
<evidence type="ECO:0000256" key="11">
    <source>
        <dbReference type="ARBA" id="ARBA00023235"/>
    </source>
</evidence>
<dbReference type="InterPro" id="IPR013785">
    <property type="entry name" value="Aldolase_TIM"/>
</dbReference>
<keyword evidence="15" id="KW-0862">Zinc</keyword>
<keyword evidence="10 15" id="KW-0479">Metal-binding</keyword>
<dbReference type="PANTHER" id="PTHR11749">
    <property type="entry name" value="RIBULOSE-5-PHOSPHATE-3-EPIMERASE"/>
    <property type="match status" value="1"/>
</dbReference>
<comment type="cofactor">
    <cofactor evidence="5">
        <name>Fe(2+)</name>
        <dbReference type="ChEBI" id="CHEBI:29033"/>
    </cofactor>
</comment>
<feature type="active site" description="Proton donor" evidence="14">
    <location>
        <position position="202"/>
    </location>
</feature>
<feature type="binding site" evidence="16">
    <location>
        <position position="10"/>
    </location>
    <ligand>
        <name>substrate</name>
    </ligand>
</feature>
<feature type="binding site" evidence="16">
    <location>
        <begin position="224"/>
        <end position="225"/>
    </location>
    <ligand>
        <name>substrate</name>
    </ligand>
</feature>
<evidence type="ECO:0000256" key="9">
    <source>
        <dbReference type="ARBA" id="ARBA00013920"/>
    </source>
</evidence>
<evidence type="ECO:0000313" key="18">
    <source>
        <dbReference type="Proteomes" id="UP001281003"/>
    </source>
</evidence>
<comment type="cofactor">
    <cofactor evidence="4">
        <name>Zn(2+)</name>
        <dbReference type="ChEBI" id="CHEBI:29105"/>
    </cofactor>
</comment>
<feature type="binding site" evidence="15">
    <location>
        <position position="202"/>
    </location>
    <ligand>
        <name>a divalent metal cation</name>
        <dbReference type="ChEBI" id="CHEBI:60240"/>
    </ligand>
</feature>
<keyword evidence="11 13" id="KW-0413">Isomerase</keyword>
<dbReference type="PIRSF" id="PIRSF001461">
    <property type="entry name" value="RPE"/>
    <property type="match status" value="1"/>
</dbReference>
<evidence type="ECO:0000256" key="13">
    <source>
        <dbReference type="PIRNR" id="PIRNR001461"/>
    </source>
</evidence>
<dbReference type="PROSITE" id="PS01086">
    <property type="entry name" value="RIBUL_P_3_EPIMER_2"/>
    <property type="match status" value="1"/>
</dbReference>
<dbReference type="SUPFAM" id="SSF51366">
    <property type="entry name" value="Ribulose-phoshate binding barrel"/>
    <property type="match status" value="1"/>
</dbReference>
<dbReference type="PROSITE" id="PS01085">
    <property type="entry name" value="RIBUL_P_3_EPIMER_1"/>
    <property type="match status" value="1"/>
</dbReference>
<reference evidence="17" key="1">
    <citation type="journal article" date="2023" name="Mol. Phylogenet. Evol.">
        <title>Genome-scale phylogeny and comparative genomics of the fungal order Sordariales.</title>
        <authorList>
            <person name="Hensen N."/>
            <person name="Bonometti L."/>
            <person name="Westerberg I."/>
            <person name="Brannstrom I.O."/>
            <person name="Guillou S."/>
            <person name="Cros-Aarteil S."/>
            <person name="Calhoun S."/>
            <person name="Haridas S."/>
            <person name="Kuo A."/>
            <person name="Mondo S."/>
            <person name="Pangilinan J."/>
            <person name="Riley R."/>
            <person name="LaButti K."/>
            <person name="Andreopoulos B."/>
            <person name="Lipzen A."/>
            <person name="Chen C."/>
            <person name="Yan M."/>
            <person name="Daum C."/>
            <person name="Ng V."/>
            <person name="Clum A."/>
            <person name="Steindorff A."/>
            <person name="Ohm R.A."/>
            <person name="Martin F."/>
            <person name="Silar P."/>
            <person name="Natvig D.O."/>
            <person name="Lalanne C."/>
            <person name="Gautier V."/>
            <person name="Ament-Velasquez S.L."/>
            <person name="Kruys A."/>
            <person name="Hutchinson M.I."/>
            <person name="Powell A.J."/>
            <person name="Barry K."/>
            <person name="Miller A.N."/>
            <person name="Grigoriev I.V."/>
            <person name="Debuchy R."/>
            <person name="Gladieux P."/>
            <person name="Hiltunen Thoren M."/>
            <person name="Johannesson H."/>
        </authorList>
    </citation>
    <scope>NUCLEOTIDE SEQUENCE</scope>
    <source>
        <strain evidence="17">FGSC 1904</strain>
    </source>
</reference>
<evidence type="ECO:0000256" key="8">
    <source>
        <dbReference type="ARBA" id="ARBA00013188"/>
    </source>
</evidence>
<feature type="binding site" evidence="16">
    <location>
        <begin position="173"/>
        <end position="176"/>
    </location>
    <ligand>
        <name>substrate</name>
    </ligand>
</feature>
<dbReference type="CDD" id="cd00429">
    <property type="entry name" value="RPE"/>
    <property type="match status" value="1"/>
</dbReference>
<evidence type="ECO:0000256" key="6">
    <source>
        <dbReference type="ARBA" id="ARBA00005016"/>
    </source>
</evidence>
<dbReference type="GO" id="GO:0004750">
    <property type="term" value="F:D-ribulose-phosphate 3-epimerase activity"/>
    <property type="evidence" value="ECO:0007669"/>
    <property type="project" value="UniProtKB-EC"/>
</dbReference>
<evidence type="ECO:0000256" key="4">
    <source>
        <dbReference type="ARBA" id="ARBA00001947"/>
    </source>
</evidence>
<dbReference type="NCBIfam" id="NF004076">
    <property type="entry name" value="PRK05581.1-4"/>
    <property type="match status" value="1"/>
</dbReference>
<dbReference type="GO" id="GO:0006098">
    <property type="term" value="P:pentose-phosphate shunt"/>
    <property type="evidence" value="ECO:0007669"/>
    <property type="project" value="InterPro"/>
</dbReference>
<dbReference type="HAMAP" id="MF_02227">
    <property type="entry name" value="RPE"/>
    <property type="match status" value="1"/>
</dbReference>
<dbReference type="EMBL" id="JAUTDP010000010">
    <property type="protein sequence ID" value="KAK3395675.1"/>
    <property type="molecule type" value="Genomic_DNA"/>
</dbReference>
<dbReference type="InterPro" id="IPR026019">
    <property type="entry name" value="Ribul_P_3_epim"/>
</dbReference>
<dbReference type="InterPro" id="IPR000056">
    <property type="entry name" value="Ribul_P_3_epim-like"/>
</dbReference>
<feature type="binding site" evidence="15">
    <location>
        <position position="37"/>
    </location>
    <ligand>
        <name>a divalent metal cation</name>
        <dbReference type="ChEBI" id="CHEBI:60240"/>
    </ligand>
</feature>
<evidence type="ECO:0000256" key="5">
    <source>
        <dbReference type="ARBA" id="ARBA00001954"/>
    </source>
</evidence>
<evidence type="ECO:0000256" key="1">
    <source>
        <dbReference type="ARBA" id="ARBA00001782"/>
    </source>
</evidence>
<keyword evidence="15" id="KW-0464">Manganese</keyword>
<reference evidence="17" key="2">
    <citation type="submission" date="2023-07" db="EMBL/GenBank/DDBJ databases">
        <authorList>
            <consortium name="Lawrence Berkeley National Laboratory"/>
            <person name="Haridas S."/>
            <person name="Hensen N."/>
            <person name="Bonometti L."/>
            <person name="Westerberg I."/>
            <person name="Brannstrom I.O."/>
            <person name="Guillou S."/>
            <person name="Cros-Aarteil S."/>
            <person name="Calhoun S."/>
            <person name="Kuo A."/>
            <person name="Mondo S."/>
            <person name="Pangilinan J."/>
            <person name="Riley R."/>
            <person name="LaButti K."/>
            <person name="Andreopoulos B."/>
            <person name="Lipzen A."/>
            <person name="Chen C."/>
            <person name="Yanf M."/>
            <person name="Daum C."/>
            <person name="Ng V."/>
            <person name="Clum A."/>
            <person name="Steindorff A."/>
            <person name="Ohm R."/>
            <person name="Martin F."/>
            <person name="Silar P."/>
            <person name="Natvig D."/>
            <person name="Lalanne C."/>
            <person name="Gautier V."/>
            <person name="Ament-velasquez S.L."/>
            <person name="Kruys A."/>
            <person name="Hutchinson M.I."/>
            <person name="Powell A.J."/>
            <person name="Barry K."/>
            <person name="Miller A.N."/>
            <person name="Grigoriev I.V."/>
            <person name="Debuchy R."/>
            <person name="Gladieux P."/>
            <person name="Thoren M.H."/>
            <person name="Johannesson H."/>
        </authorList>
    </citation>
    <scope>NUCLEOTIDE SEQUENCE</scope>
    <source>
        <strain evidence="17">FGSC 1904</strain>
    </source>
</reference>
<comment type="similarity">
    <text evidence="7 13">Belongs to the ribulose-phosphate 3-epimerase family.</text>
</comment>
<comment type="cofactor">
    <cofactor evidence="15">
        <name>a divalent metal cation</name>
        <dbReference type="ChEBI" id="CHEBI:60240"/>
    </cofactor>
    <text evidence="15">Binds 1 divalent metal cation per subunit.</text>
</comment>
<evidence type="ECO:0000256" key="16">
    <source>
        <dbReference type="PIRSR" id="PIRSR001461-3"/>
    </source>
</evidence>
<dbReference type="Gene3D" id="3.20.20.70">
    <property type="entry name" value="Aldolase class I"/>
    <property type="match status" value="1"/>
</dbReference>
<feature type="binding site" evidence="16">
    <location>
        <position position="76"/>
    </location>
    <ligand>
        <name>substrate</name>
    </ligand>
</feature>
<evidence type="ECO:0000256" key="10">
    <source>
        <dbReference type="ARBA" id="ARBA00022723"/>
    </source>
</evidence>
<name>A0AAE0P9B5_SORBR</name>
<feature type="binding site" evidence="15">
    <location>
        <position position="76"/>
    </location>
    <ligand>
        <name>a divalent metal cation</name>
        <dbReference type="ChEBI" id="CHEBI:60240"/>
    </ligand>
</feature>
<sequence length="251" mass="27211">MAPKAIIAPSILSADFANLGHDCSKTIGQGADWLHVDIMDGHFVPNLTWGPPIVAKIRGHVEKPTEDYGKGTFDCHMMIAEPKKWVKEFKKAGCDLYCFHYEAASSTAAESPEARSDEKTNPKELIKYIHDQGMLAGIALKPATSVDVLWEILESEDPKERPDMVLIMTVEPGFGGQKFMASELPKVEALRKKYPELNIEVDGGLGPATIDQAADAGANVIVAGSAVFGAQDPAEVIAKLREAVEKRNGKL</sequence>
<dbReference type="FunFam" id="3.20.20.70:FF:000130">
    <property type="entry name" value="Ribulose-phosphate 3-epimerase"/>
    <property type="match status" value="1"/>
</dbReference>
<comment type="caution">
    <text evidence="17">The sequence shown here is derived from an EMBL/GenBank/DDBJ whole genome shotgun (WGS) entry which is preliminary data.</text>
</comment>
<dbReference type="GO" id="GO:0046872">
    <property type="term" value="F:metal ion binding"/>
    <property type="evidence" value="ECO:0007669"/>
    <property type="project" value="UniProtKB-KW"/>
</dbReference>
<proteinExistence type="inferred from homology"/>
<evidence type="ECO:0000256" key="2">
    <source>
        <dbReference type="ARBA" id="ARBA00001936"/>
    </source>
</evidence>
<comment type="cofactor">
    <cofactor evidence="3">
        <name>Co(2+)</name>
        <dbReference type="ChEBI" id="CHEBI:48828"/>
    </cofactor>
</comment>
<evidence type="ECO:0000256" key="7">
    <source>
        <dbReference type="ARBA" id="ARBA00009541"/>
    </source>
</evidence>
<dbReference type="InterPro" id="IPR011060">
    <property type="entry name" value="RibuloseP-bd_barrel"/>
</dbReference>
<dbReference type="Pfam" id="PF00834">
    <property type="entry name" value="Ribul_P_3_epim"/>
    <property type="match status" value="1"/>
</dbReference>
<comment type="pathway">
    <text evidence="6">Carbohydrate degradation; pentose phosphate pathway; D-xylulose 5-phosphate from D-ribulose 5-phosphate (non-oxidative stage): step 1/1.</text>
</comment>
<protein>
    <recommendedName>
        <fullName evidence="9 13">Ribulose-phosphate 3-epimerase</fullName>
        <ecNumber evidence="8 13">5.1.3.1</ecNumber>
    </recommendedName>
</protein>
<feature type="binding site" evidence="15">
    <location>
        <position position="35"/>
    </location>
    <ligand>
        <name>a divalent metal cation</name>
        <dbReference type="ChEBI" id="CHEBI:60240"/>
    </ligand>
</feature>
<keyword evidence="18" id="KW-1185">Reference proteome</keyword>
<evidence type="ECO:0000256" key="3">
    <source>
        <dbReference type="ARBA" id="ARBA00001941"/>
    </source>
</evidence>
<evidence type="ECO:0000256" key="15">
    <source>
        <dbReference type="PIRSR" id="PIRSR001461-2"/>
    </source>
</evidence>
<comment type="cofactor">
    <cofactor evidence="2">
        <name>Mn(2+)</name>
        <dbReference type="ChEBI" id="CHEBI:29035"/>
    </cofactor>
</comment>
<gene>
    <name evidence="17" type="ORF">B0T20DRAFT_42934</name>
</gene>